<proteinExistence type="predicted"/>
<reference evidence="2 3" key="1">
    <citation type="journal article" date="2012" name="J. Bacteriol.">
        <title>Draft Genome Sequence of Sinorhizobium meliloti CCNWSX0020, a Nitrogen-Fixing Symbiont with Copper Tolerance Capability Isolated from Lead-Zinc Mine Tailings.</title>
        <authorList>
            <person name="Li Z."/>
            <person name="Ma Z."/>
            <person name="Hao X."/>
            <person name="Wei G."/>
        </authorList>
    </citation>
    <scope>NUCLEOTIDE SEQUENCE [LARGE SCALE GENOMIC DNA]</scope>
    <source>
        <strain evidence="2 3">CCNWSX0020</strain>
    </source>
</reference>
<dbReference type="EMBL" id="AGVV01000097">
    <property type="protein sequence ID" value="EHK74187.1"/>
    <property type="molecule type" value="Genomic_DNA"/>
</dbReference>
<evidence type="ECO:0000313" key="2">
    <source>
        <dbReference type="EMBL" id="EHK74187.1"/>
    </source>
</evidence>
<evidence type="ECO:0000256" key="1">
    <source>
        <dbReference type="SAM" id="Phobius"/>
    </source>
</evidence>
<protein>
    <recommendedName>
        <fullName evidence="4">Transmembrane protein</fullName>
    </recommendedName>
</protein>
<feature type="transmembrane region" description="Helical" evidence="1">
    <location>
        <begin position="15"/>
        <end position="37"/>
    </location>
</feature>
<evidence type="ECO:0008006" key="4">
    <source>
        <dbReference type="Google" id="ProtNLM"/>
    </source>
</evidence>
<keyword evidence="1" id="KW-0812">Transmembrane</keyword>
<accession>H0G929</accession>
<dbReference type="PATRIC" id="fig|1107881.3.peg.6092"/>
<keyword evidence="1" id="KW-0472">Membrane</keyword>
<dbReference type="AlphaFoldDB" id="H0G929"/>
<name>H0G929_RHIML</name>
<sequence length="38" mass="4209">MGYDWTGKQTRRRKILRGCAIIVFATTASAFLAAALLH</sequence>
<dbReference type="Proteomes" id="UP000004038">
    <property type="component" value="Unassembled WGS sequence"/>
</dbReference>
<evidence type="ECO:0000313" key="3">
    <source>
        <dbReference type="Proteomes" id="UP000004038"/>
    </source>
</evidence>
<organism evidence="2 3">
    <name type="scientific">Sinorhizobium meliloti CCNWSX0020</name>
    <dbReference type="NCBI Taxonomy" id="1107881"/>
    <lineage>
        <taxon>Bacteria</taxon>
        <taxon>Pseudomonadati</taxon>
        <taxon>Pseudomonadota</taxon>
        <taxon>Alphaproteobacteria</taxon>
        <taxon>Hyphomicrobiales</taxon>
        <taxon>Rhizobiaceae</taxon>
        <taxon>Sinorhizobium/Ensifer group</taxon>
        <taxon>Sinorhizobium</taxon>
    </lineage>
</organism>
<gene>
    <name evidence="2" type="ORF">SM0020_30152</name>
</gene>
<keyword evidence="1" id="KW-1133">Transmembrane helix</keyword>